<evidence type="ECO:0000256" key="2">
    <source>
        <dbReference type="ARBA" id="ARBA00007069"/>
    </source>
</evidence>
<gene>
    <name evidence="10" type="ordered locus">Cwoe_0814</name>
</gene>
<dbReference type="AlphaFoldDB" id="D3FAH8"/>
<keyword evidence="7 8" id="KW-0472">Membrane</keyword>
<comment type="similarity">
    <text evidence="2">Belongs to the binding-protein-dependent transport system permease family. CysTW subfamily.</text>
</comment>
<evidence type="ECO:0000259" key="9">
    <source>
        <dbReference type="PROSITE" id="PS50928"/>
    </source>
</evidence>
<keyword evidence="4" id="KW-1003">Cell membrane</keyword>
<dbReference type="Proteomes" id="UP000008229">
    <property type="component" value="Chromosome"/>
</dbReference>
<comment type="subcellular location">
    <subcellularLocation>
        <location evidence="1 8">Cell membrane</location>
        <topology evidence="1 8">Multi-pass membrane protein</topology>
    </subcellularLocation>
</comment>
<dbReference type="EMBL" id="CP001854">
    <property type="protein sequence ID" value="ADB49247.1"/>
    <property type="molecule type" value="Genomic_DNA"/>
</dbReference>
<keyword evidence="5 8" id="KW-0812">Transmembrane</keyword>
<evidence type="ECO:0000256" key="5">
    <source>
        <dbReference type="ARBA" id="ARBA00022692"/>
    </source>
</evidence>
<protein>
    <submittedName>
        <fullName evidence="10">Binding-protein-dependent transport systems inner membrane component</fullName>
    </submittedName>
</protein>
<feature type="transmembrane region" description="Helical" evidence="8">
    <location>
        <begin position="198"/>
        <end position="227"/>
    </location>
</feature>
<feature type="transmembrane region" description="Helical" evidence="8">
    <location>
        <begin position="257"/>
        <end position="279"/>
    </location>
</feature>
<dbReference type="GO" id="GO:0055085">
    <property type="term" value="P:transmembrane transport"/>
    <property type="evidence" value="ECO:0007669"/>
    <property type="project" value="InterPro"/>
</dbReference>
<feature type="transmembrane region" description="Helical" evidence="8">
    <location>
        <begin position="21"/>
        <end position="40"/>
    </location>
</feature>
<dbReference type="RefSeq" id="WP_012932300.1">
    <property type="nucleotide sequence ID" value="NC_013739.1"/>
</dbReference>
<keyword evidence="3 8" id="KW-0813">Transport</keyword>
<evidence type="ECO:0000313" key="11">
    <source>
        <dbReference type="Proteomes" id="UP000008229"/>
    </source>
</evidence>
<evidence type="ECO:0000256" key="8">
    <source>
        <dbReference type="RuleBase" id="RU363032"/>
    </source>
</evidence>
<dbReference type="PANTHER" id="PTHR42929:SF1">
    <property type="entry name" value="INNER MEMBRANE ABC TRANSPORTER PERMEASE PROTEIN YDCU-RELATED"/>
    <property type="match status" value="1"/>
</dbReference>
<accession>D3FAH8</accession>
<dbReference type="HOGENOM" id="CLU_016047_18_3_11"/>
<feature type="transmembrane region" description="Helical" evidence="8">
    <location>
        <begin position="149"/>
        <end position="177"/>
    </location>
</feature>
<evidence type="ECO:0000256" key="1">
    <source>
        <dbReference type="ARBA" id="ARBA00004651"/>
    </source>
</evidence>
<reference evidence="10 11" key="1">
    <citation type="journal article" date="2010" name="Stand. Genomic Sci.">
        <title>Complete genome sequence of Conexibacter woesei type strain (ID131577).</title>
        <authorList>
            <person name="Pukall R."/>
            <person name="Lapidus A."/>
            <person name="Glavina Del Rio T."/>
            <person name="Copeland A."/>
            <person name="Tice H."/>
            <person name="Cheng J.-F."/>
            <person name="Lucas S."/>
            <person name="Chen F."/>
            <person name="Nolan M."/>
            <person name="Bruce D."/>
            <person name="Goodwin L."/>
            <person name="Pitluck S."/>
            <person name="Mavromatis K."/>
            <person name="Ivanova N."/>
            <person name="Ovchinnikova G."/>
            <person name="Pati A."/>
            <person name="Chen A."/>
            <person name="Palaniappan K."/>
            <person name="Land M."/>
            <person name="Hauser L."/>
            <person name="Chang Y.-J."/>
            <person name="Jeffries C.D."/>
            <person name="Chain P."/>
            <person name="Meincke L."/>
            <person name="Sims D."/>
            <person name="Brettin T."/>
            <person name="Detter J.C."/>
            <person name="Rohde M."/>
            <person name="Goeker M."/>
            <person name="Bristow J."/>
            <person name="Eisen J.A."/>
            <person name="Markowitz V."/>
            <person name="Kyrpides N.C."/>
            <person name="Klenk H.-P."/>
            <person name="Hugenholtz P."/>
        </authorList>
    </citation>
    <scope>NUCLEOTIDE SEQUENCE [LARGE SCALE GENOMIC DNA]</scope>
    <source>
        <strain evidence="11">DSM 14684 / CIP 108061 / JCM 11494 / NBRC 100937 / ID131577</strain>
    </source>
</reference>
<dbReference type="GO" id="GO:0005886">
    <property type="term" value="C:plasma membrane"/>
    <property type="evidence" value="ECO:0007669"/>
    <property type="project" value="UniProtKB-SubCell"/>
</dbReference>
<proteinExistence type="inferred from homology"/>
<dbReference type="KEGG" id="cwo:Cwoe_0814"/>
<dbReference type="InterPro" id="IPR000515">
    <property type="entry name" value="MetI-like"/>
</dbReference>
<feature type="transmembrane region" description="Helical" evidence="8">
    <location>
        <begin position="72"/>
        <end position="91"/>
    </location>
</feature>
<feature type="transmembrane region" description="Helical" evidence="8">
    <location>
        <begin position="103"/>
        <end position="129"/>
    </location>
</feature>
<evidence type="ECO:0000256" key="6">
    <source>
        <dbReference type="ARBA" id="ARBA00022989"/>
    </source>
</evidence>
<sequence length="289" mass="30363" precursor="true">MSRLAAQRRAWSATPSHSTALLLLFPLAIAVAAFVLYPLVKLVGDSLADGGLQNYADAFSGPLVKRALVTTLLYAAGVTVVAVAIGWGLAWTVRTTRSRLVKALIWAGVMLPFWMGVVVKNYAFTVLLANNGVVNRVLTGIGLADRPVQLLYTPGAVIVGIAYAMIPYAFFGIYAVLSSVDLGLPAAAQSLGATRTRAIRTAVLPLALPGIVASAALVFAISIGFYVTPVLLGGASTPFMATLIQDDIFTYNDPVEAATASVMLLLCALIVLGSTFKLVGRERLLRAIA</sequence>
<reference evidence="11" key="2">
    <citation type="submission" date="2010-01" db="EMBL/GenBank/DDBJ databases">
        <title>The complete genome of Conexibacter woesei DSM 14684.</title>
        <authorList>
            <consortium name="US DOE Joint Genome Institute (JGI-PGF)"/>
            <person name="Lucas S."/>
            <person name="Copeland A."/>
            <person name="Lapidus A."/>
            <person name="Glavina del Rio T."/>
            <person name="Dalin E."/>
            <person name="Tice H."/>
            <person name="Bruce D."/>
            <person name="Goodwin L."/>
            <person name="Pitluck S."/>
            <person name="Kyrpides N."/>
            <person name="Mavromatis K."/>
            <person name="Ivanova N."/>
            <person name="Mikhailova N."/>
            <person name="Chertkov O."/>
            <person name="Brettin T."/>
            <person name="Detter J.C."/>
            <person name="Han C."/>
            <person name="Larimer F."/>
            <person name="Land M."/>
            <person name="Hauser L."/>
            <person name="Markowitz V."/>
            <person name="Cheng J.-F."/>
            <person name="Hugenholtz P."/>
            <person name="Woyke T."/>
            <person name="Wu D."/>
            <person name="Pukall R."/>
            <person name="Steenblock K."/>
            <person name="Schneider S."/>
            <person name="Klenk H.-P."/>
            <person name="Eisen J.A."/>
        </authorList>
    </citation>
    <scope>NUCLEOTIDE SEQUENCE [LARGE SCALE GENOMIC DNA]</scope>
    <source>
        <strain evidence="11">DSM 14684 / CIP 108061 / JCM 11494 / NBRC 100937 / ID131577</strain>
    </source>
</reference>
<dbReference type="InterPro" id="IPR035906">
    <property type="entry name" value="MetI-like_sf"/>
</dbReference>
<dbReference type="STRING" id="469383.Cwoe_0814"/>
<dbReference type="Gene3D" id="1.10.3720.10">
    <property type="entry name" value="MetI-like"/>
    <property type="match status" value="1"/>
</dbReference>
<evidence type="ECO:0000256" key="3">
    <source>
        <dbReference type="ARBA" id="ARBA00022448"/>
    </source>
</evidence>
<dbReference type="SUPFAM" id="SSF161098">
    <property type="entry name" value="MetI-like"/>
    <property type="match status" value="1"/>
</dbReference>
<evidence type="ECO:0000256" key="7">
    <source>
        <dbReference type="ARBA" id="ARBA00023136"/>
    </source>
</evidence>
<keyword evidence="6 8" id="KW-1133">Transmembrane helix</keyword>
<dbReference type="Pfam" id="PF00528">
    <property type="entry name" value="BPD_transp_1"/>
    <property type="match status" value="1"/>
</dbReference>
<organism evidence="10 11">
    <name type="scientific">Conexibacter woesei (strain DSM 14684 / CCUG 47730 / CIP 108061 / JCM 11494 / NBRC 100937 / ID131577)</name>
    <dbReference type="NCBI Taxonomy" id="469383"/>
    <lineage>
        <taxon>Bacteria</taxon>
        <taxon>Bacillati</taxon>
        <taxon>Actinomycetota</taxon>
        <taxon>Thermoleophilia</taxon>
        <taxon>Solirubrobacterales</taxon>
        <taxon>Conexibacteraceae</taxon>
        <taxon>Conexibacter</taxon>
    </lineage>
</organism>
<dbReference type="PROSITE" id="PS50928">
    <property type="entry name" value="ABC_TM1"/>
    <property type="match status" value="1"/>
</dbReference>
<feature type="domain" description="ABC transmembrane type-1" evidence="9">
    <location>
        <begin position="68"/>
        <end position="276"/>
    </location>
</feature>
<dbReference type="eggNOG" id="COG1176">
    <property type="taxonomic scope" value="Bacteria"/>
</dbReference>
<name>D3FAH8_CONWI</name>
<dbReference type="OrthoDB" id="9808619at2"/>
<dbReference type="CDD" id="cd06261">
    <property type="entry name" value="TM_PBP2"/>
    <property type="match status" value="1"/>
</dbReference>
<evidence type="ECO:0000256" key="4">
    <source>
        <dbReference type="ARBA" id="ARBA00022475"/>
    </source>
</evidence>
<dbReference type="PANTHER" id="PTHR42929">
    <property type="entry name" value="INNER MEMBRANE ABC TRANSPORTER PERMEASE PROTEIN YDCU-RELATED-RELATED"/>
    <property type="match status" value="1"/>
</dbReference>
<evidence type="ECO:0000313" key="10">
    <source>
        <dbReference type="EMBL" id="ADB49247.1"/>
    </source>
</evidence>
<keyword evidence="11" id="KW-1185">Reference proteome</keyword>